<keyword evidence="1" id="KW-0328">Glycosyltransferase</keyword>
<keyword evidence="6" id="KW-1185">Reference proteome</keyword>
<evidence type="ECO:0000313" key="6">
    <source>
        <dbReference type="Proteomes" id="UP000678513"/>
    </source>
</evidence>
<dbReference type="PANTHER" id="PTHR45947">
    <property type="entry name" value="SULFOQUINOVOSYL TRANSFERASE SQD2"/>
    <property type="match status" value="1"/>
</dbReference>
<dbReference type="RefSeq" id="WP_212326073.1">
    <property type="nucleotide sequence ID" value="NZ_CP072384.1"/>
</dbReference>
<gene>
    <name evidence="5" type="ORF">J5A65_05055</name>
</gene>
<proteinExistence type="predicted"/>
<dbReference type="InterPro" id="IPR001296">
    <property type="entry name" value="Glyco_trans_1"/>
</dbReference>
<evidence type="ECO:0000313" key="5">
    <source>
        <dbReference type="EMBL" id="QUC09094.1"/>
    </source>
</evidence>
<dbReference type="CDD" id="cd03801">
    <property type="entry name" value="GT4_PimA-like"/>
    <property type="match status" value="1"/>
</dbReference>
<dbReference type="Proteomes" id="UP000678513">
    <property type="component" value="Chromosome"/>
</dbReference>
<evidence type="ECO:0000256" key="1">
    <source>
        <dbReference type="ARBA" id="ARBA00022676"/>
    </source>
</evidence>
<dbReference type="Pfam" id="PF00534">
    <property type="entry name" value="Glycos_transf_1"/>
    <property type="match status" value="1"/>
</dbReference>
<evidence type="ECO:0000259" key="3">
    <source>
        <dbReference type="Pfam" id="PF00534"/>
    </source>
</evidence>
<protein>
    <submittedName>
        <fullName evidence="5">Glycosyltransferase family 4 protein</fullName>
    </submittedName>
</protein>
<organism evidence="5 6">
    <name type="scientific">Arachnia rubra</name>
    <dbReference type="NCBI Taxonomy" id="1547448"/>
    <lineage>
        <taxon>Bacteria</taxon>
        <taxon>Bacillati</taxon>
        <taxon>Actinomycetota</taxon>
        <taxon>Actinomycetes</taxon>
        <taxon>Propionibacteriales</taxon>
        <taxon>Propionibacteriaceae</taxon>
        <taxon>Arachnia</taxon>
    </lineage>
</organism>
<evidence type="ECO:0000256" key="2">
    <source>
        <dbReference type="ARBA" id="ARBA00022679"/>
    </source>
</evidence>
<feature type="domain" description="Glycosyltransferase subfamily 4-like N-terminal" evidence="4">
    <location>
        <begin position="13"/>
        <end position="190"/>
    </location>
</feature>
<reference evidence="5 6" key="1">
    <citation type="submission" date="2021-03" db="EMBL/GenBank/DDBJ databases">
        <title>Human Oral Microbial Genomes.</title>
        <authorList>
            <person name="Johnston C.D."/>
            <person name="Chen T."/>
            <person name="Dewhirst F.E."/>
        </authorList>
    </citation>
    <scope>NUCLEOTIDE SEQUENCE [LARGE SCALE GENOMIC DNA]</scope>
    <source>
        <strain evidence="5 6">DSMZ 100122</strain>
    </source>
</reference>
<feature type="domain" description="Glycosyl transferase family 1" evidence="3">
    <location>
        <begin position="204"/>
        <end position="364"/>
    </location>
</feature>
<dbReference type="EMBL" id="CP072384">
    <property type="protein sequence ID" value="QUC09094.1"/>
    <property type="molecule type" value="Genomic_DNA"/>
</dbReference>
<dbReference type="SUPFAM" id="SSF53756">
    <property type="entry name" value="UDP-Glycosyltransferase/glycogen phosphorylase"/>
    <property type="match status" value="1"/>
</dbReference>
<sequence>MLILSWEYPPVVVGGLGRHVHGLSVALAAAGHEVTVMTRGADDGTSPALIVFEGVRIIRTEPDPAVPKIGPDDIVTWALAFNHALTRGALALEGPFDVVHVHDWLVAHAGVNLSVATGAPLVVTVHATESGRHGDSLRTDLHRKIHGVERWMLESANRVVVCSTHMRDEVQCLFAPAVGLVEVVPNGVDARAWSPLAQPVARSSVGEHSSGPLLACIARLVREKGVGDLIRATALLRHRHRGLRVVVAGEGHRREDLLAEAAKQGVQDIVDLVGFVPQDQLAELLAAASVVVIPSRYEPFGLVALEAAAAGVPRVVAATGGLLEHVQNERNALTYPPGDVEALVAAIDRVLLEAGLAERLVRTAADDLRSVPSWDEVAATVTGVYERARATMCAP</sequence>
<keyword evidence="2" id="KW-0808">Transferase</keyword>
<name>A0ABX7Y881_9ACTN</name>
<accession>A0ABX7Y881</accession>
<dbReference type="InterPro" id="IPR028098">
    <property type="entry name" value="Glyco_trans_4-like_N"/>
</dbReference>
<dbReference type="InterPro" id="IPR050194">
    <property type="entry name" value="Glycosyltransferase_grp1"/>
</dbReference>
<dbReference type="PANTHER" id="PTHR45947:SF3">
    <property type="entry name" value="SULFOQUINOVOSYL TRANSFERASE SQD2"/>
    <property type="match status" value="1"/>
</dbReference>
<evidence type="ECO:0000259" key="4">
    <source>
        <dbReference type="Pfam" id="PF13439"/>
    </source>
</evidence>
<dbReference type="Gene3D" id="3.40.50.2000">
    <property type="entry name" value="Glycogen Phosphorylase B"/>
    <property type="match status" value="2"/>
</dbReference>
<dbReference type="Pfam" id="PF13439">
    <property type="entry name" value="Glyco_transf_4"/>
    <property type="match status" value="1"/>
</dbReference>